<name>A0A2T7DED8_9POAL</name>
<gene>
    <name evidence="2" type="ORF">GQ55_5G091100</name>
</gene>
<dbReference type="STRING" id="1504633.A0A2T7DED8"/>
<keyword evidence="3" id="KW-1185">Reference proteome</keyword>
<dbReference type="PANTHER" id="PTHR33356">
    <property type="entry name" value="TIP41-LIKE PROTEIN"/>
    <property type="match status" value="1"/>
</dbReference>
<organism evidence="2 3">
    <name type="scientific">Panicum hallii var. hallii</name>
    <dbReference type="NCBI Taxonomy" id="1504633"/>
    <lineage>
        <taxon>Eukaryota</taxon>
        <taxon>Viridiplantae</taxon>
        <taxon>Streptophyta</taxon>
        <taxon>Embryophyta</taxon>
        <taxon>Tracheophyta</taxon>
        <taxon>Spermatophyta</taxon>
        <taxon>Magnoliopsida</taxon>
        <taxon>Liliopsida</taxon>
        <taxon>Poales</taxon>
        <taxon>Poaceae</taxon>
        <taxon>PACMAD clade</taxon>
        <taxon>Panicoideae</taxon>
        <taxon>Panicodae</taxon>
        <taxon>Paniceae</taxon>
        <taxon>Panicinae</taxon>
        <taxon>Panicum</taxon>
        <taxon>Panicum sect. Panicum</taxon>
    </lineage>
</organism>
<evidence type="ECO:0000313" key="2">
    <source>
        <dbReference type="EMBL" id="PUZ53948.1"/>
    </source>
</evidence>
<reference evidence="2 3" key="1">
    <citation type="submission" date="2018-04" db="EMBL/GenBank/DDBJ databases">
        <title>WGS assembly of Panicum hallii var. hallii HAL2.</title>
        <authorList>
            <person name="Lovell J."/>
            <person name="Jenkins J."/>
            <person name="Lowry D."/>
            <person name="Mamidi S."/>
            <person name="Sreedasyam A."/>
            <person name="Weng X."/>
            <person name="Barry K."/>
            <person name="Bonette J."/>
            <person name="Campitelli B."/>
            <person name="Daum C."/>
            <person name="Gordon S."/>
            <person name="Gould B."/>
            <person name="Lipzen A."/>
            <person name="MacQueen A."/>
            <person name="Palacio-Mejia J."/>
            <person name="Plott C."/>
            <person name="Shakirov E."/>
            <person name="Shu S."/>
            <person name="Yoshinaga Y."/>
            <person name="Zane M."/>
            <person name="Rokhsar D."/>
            <person name="Grimwood J."/>
            <person name="Schmutz J."/>
            <person name="Juenger T."/>
        </authorList>
    </citation>
    <scope>NUCLEOTIDE SEQUENCE [LARGE SCALE GENOMIC DNA]</scope>
    <source>
        <strain evidence="3">cv. HAL2</strain>
    </source>
</reference>
<feature type="region of interest" description="Disordered" evidence="1">
    <location>
        <begin position="144"/>
        <end position="178"/>
    </location>
</feature>
<dbReference type="Gramene" id="PUZ53948">
    <property type="protein sequence ID" value="PUZ53948"/>
    <property type="gene ID" value="GQ55_5G091100"/>
</dbReference>
<dbReference type="PANTHER" id="PTHR33356:SF5">
    <property type="entry name" value="TIP41-LIKE PROTEIN"/>
    <property type="match status" value="1"/>
</dbReference>
<dbReference type="EMBL" id="CM009753">
    <property type="protein sequence ID" value="PUZ53948.1"/>
    <property type="molecule type" value="Genomic_DNA"/>
</dbReference>
<evidence type="ECO:0000313" key="3">
    <source>
        <dbReference type="Proteomes" id="UP000244336"/>
    </source>
</evidence>
<feature type="compositionally biased region" description="Low complexity" evidence="1">
    <location>
        <begin position="154"/>
        <end position="172"/>
    </location>
</feature>
<sequence>MFSLGGMAEECPRAGGAEFWLPDEFLADDFFSEEEKAAVAARSESDEEEGLGGLPRRVAGLLVGNGKGAGDDSSPAKAEVMAGSPQSILCGLAASGEESPNGGASQVSSPPSSPLEQQPADPWDVLHQAAGQVARLRSDSIPVPKNAAAHHGHAVVPPTKQTAAPAPAPKAAGGDHYQPNNLLEQRRKVAQFNALKQQQMLKHQREQELAVAAAAAWGTRICGPKRTAGYGAAPHALNPSAWPPLQKQPQQPPASAAGMRALFLAPPGAKRECAGTGVFIPRQAGAPAEPKKKPACSTVLLPARVVQALNLNVEDLGARPIYPGGFALDHDALVSRSNALVASRSSQLPGGAAARELNLPQEWTY</sequence>
<evidence type="ECO:0000256" key="1">
    <source>
        <dbReference type="SAM" id="MobiDB-lite"/>
    </source>
</evidence>
<accession>A0A2T7DED8</accession>
<dbReference type="Proteomes" id="UP000244336">
    <property type="component" value="Chromosome 5"/>
</dbReference>
<dbReference type="OrthoDB" id="747893at2759"/>
<protein>
    <submittedName>
        <fullName evidence="2">Uncharacterized protein</fullName>
    </submittedName>
</protein>
<proteinExistence type="predicted"/>
<dbReference type="AlphaFoldDB" id="A0A2T7DED8"/>
<feature type="region of interest" description="Disordered" evidence="1">
    <location>
        <begin position="38"/>
        <end position="120"/>
    </location>
</feature>